<keyword evidence="2" id="KW-1185">Reference proteome</keyword>
<gene>
    <name evidence="1" type="ORF">GMA12_17490</name>
</gene>
<dbReference type="Proteomes" id="UP000436989">
    <property type="component" value="Unassembled WGS sequence"/>
</dbReference>
<comment type="caution">
    <text evidence="1">The sequence shown here is derived from an EMBL/GenBank/DDBJ whole genome shotgun (WGS) entry which is preliminary data.</text>
</comment>
<dbReference type="RefSeq" id="WP_156270784.1">
    <property type="nucleotide sequence ID" value="NZ_WOGU01000024.1"/>
</dbReference>
<proteinExistence type="predicted"/>
<dbReference type="AlphaFoldDB" id="A0A6N8GPA7"/>
<name>A0A6N8GPA7_9MICC</name>
<evidence type="ECO:0000313" key="1">
    <source>
        <dbReference type="EMBL" id="MUN64911.1"/>
    </source>
</evidence>
<dbReference type="InterPro" id="IPR058595">
    <property type="entry name" value="Avidin-like"/>
</dbReference>
<dbReference type="EMBL" id="WOGU01000024">
    <property type="protein sequence ID" value="MUN64911.1"/>
    <property type="molecule type" value="Genomic_DNA"/>
</dbReference>
<organism evidence="1 2">
    <name type="scientific">Kocuria sediminis</name>
    <dbReference type="NCBI Taxonomy" id="1038857"/>
    <lineage>
        <taxon>Bacteria</taxon>
        <taxon>Bacillati</taxon>
        <taxon>Actinomycetota</taxon>
        <taxon>Actinomycetes</taxon>
        <taxon>Micrococcales</taxon>
        <taxon>Micrococcaceae</taxon>
        <taxon>Kocuria</taxon>
    </lineage>
</organism>
<evidence type="ECO:0008006" key="3">
    <source>
        <dbReference type="Google" id="ProtNLM"/>
    </source>
</evidence>
<protein>
    <recommendedName>
        <fullName evidence="3">N-acetylglutamate synthase</fullName>
    </recommendedName>
</protein>
<sequence length="121" mass="13097">MDDNATPTSKTVRIDGRRFTGASNTAEGEVGSTTIFTYHQEGGTVWADYAGGAVRKGFLVGTRTDDTLTFRYTHLNVTGETASGRCISKIEVLADGRVRFHESWAWESRTGTGTSVVEETG</sequence>
<dbReference type="Pfam" id="PF26421">
    <property type="entry name" value="Avidin_like"/>
    <property type="match status" value="1"/>
</dbReference>
<evidence type="ECO:0000313" key="2">
    <source>
        <dbReference type="Proteomes" id="UP000436989"/>
    </source>
</evidence>
<accession>A0A6N8GPA7</accession>
<reference evidence="1 2" key="1">
    <citation type="submission" date="2019-12" db="EMBL/GenBank/DDBJ databases">
        <authorList>
            <person name="Shi Y."/>
        </authorList>
    </citation>
    <scope>NUCLEOTIDE SEQUENCE [LARGE SCALE GENOMIC DNA]</scope>
    <source>
        <strain evidence="1 2">JCM 17929</strain>
    </source>
</reference>